<dbReference type="Gene3D" id="3.30.870.10">
    <property type="entry name" value="Endonuclease Chain A"/>
    <property type="match status" value="2"/>
</dbReference>
<evidence type="ECO:0000259" key="2">
    <source>
        <dbReference type="PROSITE" id="PS50035"/>
    </source>
</evidence>
<sequence length="536" mass="58992">MECSPAIGRLCRHWLLAALLLLAGCASLPPGADYAKTPSVALAAPETTQLGRQFAALARGHDGQSGFRIIPVGADGFLLRMQMINAAERALDLQYFIFRGDDTGRLLTGAVLRAADRGVRVRVLLDDGETEAGDEQIIKLAAHPMIEVRIFNPFAYRGHSLALKAVEFMFNAARLDYRMHNKLLVVDNAAALLGGRNIGDQYFQIDPESQFADDDVFAGGPIVRLLSASFDEFWNSALAIPVEALAGGGSSHTELQEHRGQLQAEHRQSQSAGVDYVARLASGEPFAAMVSGRLPLVWAPAQLVYDSPDKKKVLSGAMVGRLMQRQVAGATLAVQRELLMVTPYLIPGHEGMQLFSALRQRQVQVRILTSSLESTTVLVAHSGYMHYRRPLLQDGVALHEIRALLGNSKGSGQSHAISRHGNYSLHAKLFVFDRQRLYVGSMNFDQRSMHLNTEIGLIIDSPQLAQQVAARFEAMTQPENAYRLLLRPPAAGGAPQLLWQTRENGELVEYRREPARSDWQRLAVRLLSLLPLDKEL</sequence>
<dbReference type="Pfam" id="PF13091">
    <property type="entry name" value="PLDc_2"/>
    <property type="match status" value="2"/>
</dbReference>
<dbReference type="InterPro" id="IPR001736">
    <property type="entry name" value="PLipase_D/transphosphatidylase"/>
</dbReference>
<dbReference type="AlphaFoldDB" id="A0A495BKN7"/>
<feature type="chain" id="PRO_5019849796" evidence="1">
    <location>
        <begin position="33"/>
        <end position="536"/>
    </location>
</feature>
<dbReference type="Proteomes" id="UP000279384">
    <property type="component" value="Unassembled WGS sequence"/>
</dbReference>
<gene>
    <name evidence="3" type="ORF">C8E02_1236</name>
</gene>
<dbReference type="CDD" id="cd09111">
    <property type="entry name" value="PLDc_ymdC_like_1"/>
    <property type="match status" value="1"/>
</dbReference>
<evidence type="ECO:0000256" key="1">
    <source>
        <dbReference type="SAM" id="SignalP"/>
    </source>
</evidence>
<accession>A0A495BKN7</accession>
<dbReference type="SUPFAM" id="SSF56024">
    <property type="entry name" value="Phospholipase D/nuclease"/>
    <property type="match status" value="2"/>
</dbReference>
<proteinExistence type="predicted"/>
<dbReference type="GO" id="GO:0030572">
    <property type="term" value="F:phosphatidyltransferase activity"/>
    <property type="evidence" value="ECO:0007669"/>
    <property type="project" value="UniProtKB-ARBA"/>
</dbReference>
<dbReference type="PANTHER" id="PTHR21248">
    <property type="entry name" value="CARDIOLIPIN SYNTHASE"/>
    <property type="match status" value="1"/>
</dbReference>
<feature type="signal peptide" evidence="1">
    <location>
        <begin position="1"/>
        <end position="32"/>
    </location>
</feature>
<evidence type="ECO:0000313" key="4">
    <source>
        <dbReference type="Proteomes" id="UP000279384"/>
    </source>
</evidence>
<dbReference type="RefSeq" id="WP_120810036.1">
    <property type="nucleotide sequence ID" value="NZ_RBID01000011.1"/>
</dbReference>
<organism evidence="3 4">
    <name type="scientific">Vogesella indigofera</name>
    <name type="common">Pseudomonas indigofera</name>
    <dbReference type="NCBI Taxonomy" id="45465"/>
    <lineage>
        <taxon>Bacteria</taxon>
        <taxon>Pseudomonadati</taxon>
        <taxon>Pseudomonadota</taxon>
        <taxon>Betaproteobacteria</taxon>
        <taxon>Neisseriales</taxon>
        <taxon>Chromobacteriaceae</taxon>
        <taxon>Vogesella</taxon>
    </lineage>
</organism>
<evidence type="ECO:0000313" key="3">
    <source>
        <dbReference type="EMBL" id="RKQ61461.1"/>
    </source>
</evidence>
<comment type="caution">
    <text evidence="3">The sequence shown here is derived from an EMBL/GenBank/DDBJ whole genome shotgun (WGS) entry which is preliminary data.</text>
</comment>
<dbReference type="CDD" id="cd09113">
    <property type="entry name" value="PLDc_ymdC_like_2"/>
    <property type="match status" value="1"/>
</dbReference>
<name>A0A495BKN7_VOGIN</name>
<dbReference type="InterPro" id="IPR025202">
    <property type="entry name" value="PLD-like_dom"/>
</dbReference>
<dbReference type="SMART" id="SM00155">
    <property type="entry name" value="PLDc"/>
    <property type="match status" value="2"/>
</dbReference>
<dbReference type="PANTHER" id="PTHR21248:SF12">
    <property type="entry name" value="CARDIOLIPIN SYNTHASE C"/>
    <property type="match status" value="1"/>
</dbReference>
<keyword evidence="1" id="KW-0732">Signal</keyword>
<reference evidence="3 4" key="1">
    <citation type="submission" date="2018-10" db="EMBL/GenBank/DDBJ databases">
        <title>Genomic Encyclopedia of Type Strains, Phase IV (KMG-IV): sequencing the most valuable type-strain genomes for metagenomic binning, comparative biology and taxonomic classification.</title>
        <authorList>
            <person name="Goeker M."/>
        </authorList>
    </citation>
    <scope>NUCLEOTIDE SEQUENCE [LARGE SCALE GENOMIC DNA]</scope>
    <source>
        <strain evidence="3 4">DSM 3303</strain>
    </source>
</reference>
<dbReference type="EMBL" id="RBID01000011">
    <property type="protein sequence ID" value="RKQ61461.1"/>
    <property type="molecule type" value="Genomic_DNA"/>
</dbReference>
<dbReference type="PROSITE" id="PS50035">
    <property type="entry name" value="PLD"/>
    <property type="match status" value="2"/>
</dbReference>
<feature type="domain" description="PLD phosphodiesterase" evidence="2">
    <location>
        <begin position="175"/>
        <end position="202"/>
    </location>
</feature>
<dbReference type="GO" id="GO:0032049">
    <property type="term" value="P:cardiolipin biosynthetic process"/>
    <property type="evidence" value="ECO:0007669"/>
    <property type="project" value="UniProtKB-ARBA"/>
</dbReference>
<protein>
    <submittedName>
        <fullName evidence="3">Putative cardiolipin synthase</fullName>
    </submittedName>
</protein>
<feature type="domain" description="PLD phosphodiesterase" evidence="2">
    <location>
        <begin position="421"/>
        <end position="448"/>
    </location>
</feature>